<dbReference type="InterPro" id="IPR009875">
    <property type="entry name" value="PilZ_domain"/>
</dbReference>
<dbReference type="OrthoDB" id="8956452at2"/>
<feature type="domain" description="PilZ" evidence="1">
    <location>
        <begin position="193"/>
        <end position="299"/>
    </location>
</feature>
<dbReference type="EMBL" id="FCON02000062">
    <property type="protein sequence ID" value="SAL75862.1"/>
    <property type="molecule type" value="Genomic_DNA"/>
</dbReference>
<dbReference type="Proteomes" id="UP000054770">
    <property type="component" value="Unassembled WGS sequence"/>
</dbReference>
<evidence type="ECO:0000313" key="4">
    <source>
        <dbReference type="Proteomes" id="UP000054770"/>
    </source>
</evidence>
<protein>
    <submittedName>
        <fullName evidence="3">Type IV pilus assembly PilZ</fullName>
    </submittedName>
</protein>
<feature type="domain" description="Type III secretion system flagellar brake protein YcgR PilZN" evidence="2">
    <location>
        <begin position="95"/>
        <end position="184"/>
    </location>
</feature>
<dbReference type="Pfam" id="PF12945">
    <property type="entry name" value="PilZNR"/>
    <property type="match status" value="1"/>
</dbReference>
<dbReference type="SUPFAM" id="SSF141371">
    <property type="entry name" value="PilZ domain-like"/>
    <property type="match status" value="2"/>
</dbReference>
<dbReference type="Pfam" id="PF07238">
    <property type="entry name" value="PilZ"/>
    <property type="match status" value="1"/>
</dbReference>
<accession>A0A158K409</accession>
<gene>
    <name evidence="3" type="ORF">AWB68_04861</name>
</gene>
<reference evidence="3" key="1">
    <citation type="submission" date="2016-01" db="EMBL/GenBank/DDBJ databases">
        <authorList>
            <person name="Peeters C."/>
        </authorList>
    </citation>
    <scope>NUCLEOTIDE SEQUENCE [LARGE SCALE GENOMIC DNA]</scope>
    <source>
        <strain evidence="3">LMG 22940</strain>
    </source>
</reference>
<dbReference type="GO" id="GO:0035438">
    <property type="term" value="F:cyclic-di-GMP binding"/>
    <property type="evidence" value="ECO:0007669"/>
    <property type="project" value="InterPro"/>
</dbReference>
<evidence type="ECO:0000313" key="3">
    <source>
        <dbReference type="EMBL" id="SAL75862.1"/>
    </source>
</evidence>
<keyword evidence="4" id="KW-1185">Reference proteome</keyword>
<proteinExistence type="predicted"/>
<sequence>MSIEPVAAPLLSALVRLAPEDVPLQTPLEWPVVAEDGALLFDAGTTVPNEAARDFLFRHFEPHRRRETEAEAVAPGEPSRSDNAQMTLDDIGLAIGARVGLRGTVGTGSSMYASRVIGVSSGRRSGERALFVTQPVMSGMPPLELVRGEQVEMVALSGRGVFRFVCTVDTTCREPFNYVVLSEPGGVKRLRARKFARMPTRLAARYSVDGATELTQVGRVSDISPYGMSLTVVEPTAQIGQRLRVSFHFNTDDIDVHVDTHAIVRHVGEPDATHHSAAYGLEFEMLEPSQRIALKSFMAEHS</sequence>
<name>A0A158K409_9BURK</name>
<organism evidence="3 4">
    <name type="scientific">Caballeronia choica</name>
    <dbReference type="NCBI Taxonomy" id="326476"/>
    <lineage>
        <taxon>Bacteria</taxon>
        <taxon>Pseudomonadati</taxon>
        <taxon>Pseudomonadota</taxon>
        <taxon>Betaproteobacteria</taxon>
        <taxon>Burkholderiales</taxon>
        <taxon>Burkholderiaceae</taxon>
        <taxon>Caballeronia</taxon>
    </lineage>
</organism>
<evidence type="ECO:0000259" key="2">
    <source>
        <dbReference type="Pfam" id="PF12945"/>
    </source>
</evidence>
<comment type="caution">
    <text evidence="3">The sequence shown here is derived from an EMBL/GenBank/DDBJ whole genome shotgun (WGS) entry which is preliminary data.</text>
</comment>
<dbReference type="Gene3D" id="2.40.10.220">
    <property type="entry name" value="predicted glycosyltransferase like domains"/>
    <property type="match status" value="1"/>
</dbReference>
<evidence type="ECO:0000259" key="1">
    <source>
        <dbReference type="Pfam" id="PF07238"/>
    </source>
</evidence>
<dbReference type="AlphaFoldDB" id="A0A158K409"/>
<dbReference type="InterPro" id="IPR009926">
    <property type="entry name" value="T3SS_YcgR_PilZN"/>
</dbReference>